<keyword evidence="3" id="KW-1185">Reference proteome</keyword>
<name>A0A5C6BAS6_9BACT</name>
<reference evidence="2 3" key="1">
    <citation type="submission" date="2019-02" db="EMBL/GenBank/DDBJ databases">
        <title>Deep-cultivation of Planctomycetes and their phenomic and genomic characterization uncovers novel biology.</title>
        <authorList>
            <person name="Wiegand S."/>
            <person name="Jogler M."/>
            <person name="Boedeker C."/>
            <person name="Pinto D."/>
            <person name="Vollmers J."/>
            <person name="Rivas-Marin E."/>
            <person name="Kohn T."/>
            <person name="Peeters S.H."/>
            <person name="Heuer A."/>
            <person name="Rast P."/>
            <person name="Oberbeckmann S."/>
            <person name="Bunk B."/>
            <person name="Jeske O."/>
            <person name="Meyerdierks A."/>
            <person name="Storesund J.E."/>
            <person name="Kallscheuer N."/>
            <person name="Luecker S."/>
            <person name="Lage O.M."/>
            <person name="Pohl T."/>
            <person name="Merkel B.J."/>
            <person name="Hornburger P."/>
            <person name="Mueller R.-W."/>
            <person name="Bruemmer F."/>
            <person name="Labrenz M."/>
            <person name="Spormann A.M."/>
            <person name="Op Den Camp H."/>
            <person name="Overmann J."/>
            <person name="Amann R."/>
            <person name="Jetten M.S.M."/>
            <person name="Mascher T."/>
            <person name="Medema M.H."/>
            <person name="Devos D.P."/>
            <person name="Kaster A.-K."/>
            <person name="Ovreas L."/>
            <person name="Rohde M."/>
            <person name="Galperin M.Y."/>
            <person name="Jogler C."/>
        </authorList>
    </citation>
    <scope>NUCLEOTIDE SEQUENCE [LARGE SCALE GENOMIC DNA]</scope>
    <source>
        <strain evidence="2 3">Pla52n</strain>
    </source>
</reference>
<dbReference type="AlphaFoldDB" id="A0A5C6BAS6"/>
<dbReference type="Gene3D" id="1.10.10.2910">
    <property type="match status" value="1"/>
</dbReference>
<dbReference type="EMBL" id="SJPN01000001">
    <property type="protein sequence ID" value="TWU08366.1"/>
    <property type="molecule type" value="Genomic_DNA"/>
</dbReference>
<feature type="domain" description="IrrE N-terminal-like" evidence="1">
    <location>
        <begin position="164"/>
        <end position="223"/>
    </location>
</feature>
<dbReference type="InterPro" id="IPR010359">
    <property type="entry name" value="IrrE_HExxH"/>
</dbReference>
<protein>
    <recommendedName>
        <fullName evidence="1">IrrE N-terminal-like domain-containing protein</fullName>
    </recommendedName>
</protein>
<proteinExistence type="predicted"/>
<comment type="caution">
    <text evidence="2">The sequence shown here is derived from an EMBL/GenBank/DDBJ whole genome shotgun (WGS) entry which is preliminary data.</text>
</comment>
<dbReference type="Proteomes" id="UP000320176">
    <property type="component" value="Unassembled WGS sequence"/>
</dbReference>
<dbReference type="OrthoDB" id="9803716at2"/>
<evidence type="ECO:0000313" key="2">
    <source>
        <dbReference type="EMBL" id="TWU08366.1"/>
    </source>
</evidence>
<dbReference type="Pfam" id="PF06114">
    <property type="entry name" value="Peptidase_M78"/>
    <property type="match status" value="1"/>
</dbReference>
<organism evidence="2 3">
    <name type="scientific">Stieleria varia</name>
    <dbReference type="NCBI Taxonomy" id="2528005"/>
    <lineage>
        <taxon>Bacteria</taxon>
        <taxon>Pseudomonadati</taxon>
        <taxon>Planctomycetota</taxon>
        <taxon>Planctomycetia</taxon>
        <taxon>Pirellulales</taxon>
        <taxon>Pirellulaceae</taxon>
        <taxon>Stieleria</taxon>
    </lineage>
</organism>
<dbReference type="RefSeq" id="WP_146518418.1">
    <property type="nucleotide sequence ID" value="NZ_CP151726.1"/>
</dbReference>
<accession>A0A5C6BAS6</accession>
<evidence type="ECO:0000259" key="1">
    <source>
        <dbReference type="Pfam" id="PF06114"/>
    </source>
</evidence>
<gene>
    <name evidence="2" type="ORF">Pla52n_09480</name>
</gene>
<sequence>MSNPIGTDDVERGLLDHLLSEACLYHDSESYQELLRFVVKLRNVAPFNAMILQIQKPGVTYVASSYDWWHRFERKPKQDARPLLILWPFAPVVTVYDVLDTEGKKLPEDAAMFPAKGDINEKQMSGFKLLVEKKTASVEYVDKGDSDAGRIERSIKSVKGKLLPTYRVKINQNHSPPVQFTTLAHELGHLFLGHLGPDKELSVPERRELTHSQKELEAESVAYIVCERNGVKAKSAKYLANFVKHQSTIPDLDVYQIMRAANQVETLLGLNEHTKFPSKKDRLTAVSDIQMKLLDT</sequence>
<evidence type="ECO:0000313" key="3">
    <source>
        <dbReference type="Proteomes" id="UP000320176"/>
    </source>
</evidence>